<evidence type="ECO:0000256" key="2">
    <source>
        <dbReference type="ARBA" id="ARBA00022692"/>
    </source>
</evidence>
<name>A0A7U2FHL0_PHANO</name>
<proteinExistence type="inferred from homology"/>
<feature type="compositionally biased region" description="Polar residues" evidence="6">
    <location>
        <begin position="343"/>
        <end position="355"/>
    </location>
</feature>
<reference evidence="10" key="1">
    <citation type="journal article" date="2021" name="BMC Genomics">
        <title>Chromosome-level genome assembly and manually-curated proteome of model necrotroph Parastagonospora nodorum Sn15 reveals a genome-wide trove of candidate effector homologs, and redundancy of virulence-related functions within an accessory chromosome.</title>
        <authorList>
            <person name="Bertazzoni S."/>
            <person name="Jones D.A.B."/>
            <person name="Phan H.T."/>
            <person name="Tan K.-C."/>
            <person name="Hane J.K."/>
        </authorList>
    </citation>
    <scope>NUCLEOTIDE SEQUENCE [LARGE SCALE GENOMIC DNA]</scope>
    <source>
        <strain evidence="10">SN15 / ATCC MYA-4574 / FGSC 10173)</strain>
    </source>
</reference>
<protein>
    <recommendedName>
        <fullName evidence="8">Rhodopsin domain-containing protein</fullName>
    </recommendedName>
</protein>
<evidence type="ECO:0000256" key="5">
    <source>
        <dbReference type="ARBA" id="ARBA00038359"/>
    </source>
</evidence>
<dbReference type="InterPro" id="IPR052337">
    <property type="entry name" value="SAT4-like"/>
</dbReference>
<keyword evidence="3 7" id="KW-1133">Transmembrane helix</keyword>
<feature type="domain" description="Rhodopsin" evidence="8">
    <location>
        <begin position="43"/>
        <end position="282"/>
    </location>
</feature>
<accession>A0A7U2FHL0</accession>
<evidence type="ECO:0000313" key="9">
    <source>
        <dbReference type="EMBL" id="QRD02966.1"/>
    </source>
</evidence>
<feature type="transmembrane region" description="Helical" evidence="7">
    <location>
        <begin position="56"/>
        <end position="75"/>
    </location>
</feature>
<keyword evidence="4 7" id="KW-0472">Membrane</keyword>
<evidence type="ECO:0000313" key="10">
    <source>
        <dbReference type="Proteomes" id="UP000663193"/>
    </source>
</evidence>
<evidence type="ECO:0000256" key="4">
    <source>
        <dbReference type="ARBA" id="ARBA00023136"/>
    </source>
</evidence>
<gene>
    <name evidence="9" type="ORF">JI435_142410</name>
</gene>
<dbReference type="Pfam" id="PF20684">
    <property type="entry name" value="Fung_rhodopsin"/>
    <property type="match status" value="1"/>
</dbReference>
<organism evidence="9 10">
    <name type="scientific">Phaeosphaeria nodorum (strain SN15 / ATCC MYA-4574 / FGSC 10173)</name>
    <name type="common">Glume blotch fungus</name>
    <name type="synonym">Parastagonospora nodorum</name>
    <dbReference type="NCBI Taxonomy" id="321614"/>
    <lineage>
        <taxon>Eukaryota</taxon>
        <taxon>Fungi</taxon>
        <taxon>Dikarya</taxon>
        <taxon>Ascomycota</taxon>
        <taxon>Pezizomycotina</taxon>
        <taxon>Dothideomycetes</taxon>
        <taxon>Pleosporomycetidae</taxon>
        <taxon>Pleosporales</taxon>
        <taxon>Pleosporineae</taxon>
        <taxon>Phaeosphaeriaceae</taxon>
        <taxon>Parastagonospora</taxon>
    </lineage>
</organism>
<evidence type="ECO:0000256" key="1">
    <source>
        <dbReference type="ARBA" id="ARBA00004141"/>
    </source>
</evidence>
<dbReference type="Proteomes" id="UP000663193">
    <property type="component" value="Chromosome 14"/>
</dbReference>
<keyword evidence="2 7" id="KW-0812">Transmembrane</keyword>
<evidence type="ECO:0000259" key="8">
    <source>
        <dbReference type="Pfam" id="PF20684"/>
    </source>
</evidence>
<dbReference type="VEuPathDB" id="FungiDB:JI435_142410"/>
<keyword evidence="10" id="KW-1185">Reference proteome</keyword>
<comment type="similarity">
    <text evidence="5">Belongs to the SAT4 family.</text>
</comment>
<evidence type="ECO:0000256" key="7">
    <source>
        <dbReference type="SAM" id="Phobius"/>
    </source>
</evidence>
<feature type="transmembrane region" description="Helical" evidence="7">
    <location>
        <begin position="224"/>
        <end position="248"/>
    </location>
</feature>
<dbReference type="AlphaFoldDB" id="A0A7U2FHL0"/>
<comment type="subcellular location">
    <subcellularLocation>
        <location evidence="1">Membrane</location>
        <topology evidence="1">Multi-pass membrane protein</topology>
    </subcellularLocation>
</comment>
<dbReference type="OrthoDB" id="2988756at2759"/>
<evidence type="ECO:0000256" key="3">
    <source>
        <dbReference type="ARBA" id="ARBA00022989"/>
    </source>
</evidence>
<dbReference type="PANTHER" id="PTHR33048:SF152">
    <property type="entry name" value="INTEGRAL MEMBRANE PROTEIN"/>
    <property type="match status" value="1"/>
</dbReference>
<evidence type="ECO:0000256" key="6">
    <source>
        <dbReference type="SAM" id="MobiDB-lite"/>
    </source>
</evidence>
<feature type="transmembrane region" description="Helical" evidence="7">
    <location>
        <begin position="109"/>
        <end position="133"/>
    </location>
</feature>
<dbReference type="PANTHER" id="PTHR33048">
    <property type="entry name" value="PTH11-LIKE INTEGRAL MEMBRANE PROTEIN (AFU_ORTHOLOGUE AFUA_5G11245)"/>
    <property type="match status" value="1"/>
</dbReference>
<feature type="transmembrane region" description="Helical" evidence="7">
    <location>
        <begin position="145"/>
        <end position="166"/>
    </location>
</feature>
<dbReference type="GO" id="GO:0016020">
    <property type="term" value="C:membrane"/>
    <property type="evidence" value="ECO:0007669"/>
    <property type="project" value="UniProtKB-SubCell"/>
</dbReference>
<feature type="transmembrane region" description="Helical" evidence="7">
    <location>
        <begin position="186"/>
        <end position="212"/>
    </location>
</feature>
<sequence>MNTYTCWYSTLFTATLPRAYQMATETQIECRAEYAIGTGIFMLRWATRAKMRLWELGDWFSVSAWVFFTIIYAMVEYLSVMGAPIGLTQAQREALPTAMKISMREGAKAMFASFFFLICLVWSLKACLIVFFLNLTKNTPLRNYVWAMAGISVACFLAAIIAQFTHCLPLHHNWQILPDPGKECSAGIIINIVIAVGNVLVDALLLVVPAIMLKDVRIRIWRKVRIGFLLSLGIFVMTMAIARCILSIGNSAQVAQASVWAQREALVSIFAVNAPIINALFRSETWRTQASGSNSYSKQLYSSENSRADRKSKNFEIYKMTNIETTSKESTSELVQSPAVPAQWNSSSRSIKSVV</sequence>
<feature type="transmembrane region" description="Helical" evidence="7">
    <location>
        <begin position="260"/>
        <end position="281"/>
    </location>
</feature>
<feature type="region of interest" description="Disordered" evidence="6">
    <location>
        <begin position="329"/>
        <end position="355"/>
    </location>
</feature>
<dbReference type="EMBL" id="CP069036">
    <property type="protein sequence ID" value="QRD02966.1"/>
    <property type="molecule type" value="Genomic_DNA"/>
</dbReference>
<dbReference type="InterPro" id="IPR049326">
    <property type="entry name" value="Rhodopsin_dom_fungi"/>
</dbReference>